<organism evidence="1 2">
    <name type="scientific">Microvirga arsenatis</name>
    <dbReference type="NCBI Taxonomy" id="2692265"/>
    <lineage>
        <taxon>Bacteria</taxon>
        <taxon>Pseudomonadati</taxon>
        <taxon>Pseudomonadota</taxon>
        <taxon>Alphaproteobacteria</taxon>
        <taxon>Hyphomicrobiales</taxon>
        <taxon>Methylobacteriaceae</taxon>
        <taxon>Microvirga</taxon>
    </lineage>
</organism>
<comment type="caution">
    <text evidence="1">The sequence shown here is derived from an EMBL/GenBank/DDBJ whole genome shotgun (WGS) entry which is preliminary data.</text>
</comment>
<reference evidence="1 2" key="1">
    <citation type="submission" date="2020-01" db="EMBL/GenBank/DDBJ databases">
        <title>Microvirga sp. nov., an arsenate reduction bacterium isolated from Tibet hotspring sediments.</title>
        <authorList>
            <person name="Yuan C.-G."/>
        </authorList>
    </citation>
    <scope>NUCLEOTIDE SEQUENCE [LARGE SCALE GENOMIC DNA]</scope>
    <source>
        <strain evidence="1 2">SYSU G3D203</strain>
    </source>
</reference>
<name>A0ABW9YUM0_9HYPH</name>
<dbReference type="EMBL" id="JAAAXJ010000003">
    <property type="protein sequence ID" value="NBJ24084.1"/>
    <property type="molecule type" value="Genomic_DNA"/>
</dbReference>
<gene>
    <name evidence="1" type="ORF">GR303_06910</name>
</gene>
<evidence type="ECO:0000313" key="2">
    <source>
        <dbReference type="Proteomes" id="UP000818323"/>
    </source>
</evidence>
<proteinExistence type="predicted"/>
<accession>A0ABW9YUM0</accession>
<keyword evidence="2" id="KW-1185">Reference proteome</keyword>
<protein>
    <recommendedName>
        <fullName evidence="3">Phage ABA sandwich domain-containing protein</fullName>
    </recommendedName>
</protein>
<evidence type="ECO:0008006" key="3">
    <source>
        <dbReference type="Google" id="ProtNLM"/>
    </source>
</evidence>
<dbReference type="Proteomes" id="UP000818323">
    <property type="component" value="Unassembled WGS sequence"/>
</dbReference>
<sequence length="137" mass="15383">MTSDVLLALKTRLEEAKGPDRQLDMEIVWQLLLPEDSKRVFNGVRHVESGWHVEHGKTFLPYADRFEGYDLTASLDAALSLVETLLPSALITMGQTFDGIWYVSLDVNAVHRGQHRHLPLALLLALVNALIAQEQQP</sequence>
<dbReference type="RefSeq" id="WP_161725947.1">
    <property type="nucleotide sequence ID" value="NZ_JAAAXI010000027.1"/>
</dbReference>
<evidence type="ECO:0000313" key="1">
    <source>
        <dbReference type="EMBL" id="NBJ24084.1"/>
    </source>
</evidence>